<evidence type="ECO:0000313" key="3">
    <source>
        <dbReference type="Proteomes" id="UP000298347"/>
    </source>
</evidence>
<gene>
    <name evidence="2" type="ORF">E4665_09850</name>
</gene>
<accession>A0A4Z0GPS8</accession>
<dbReference type="RefSeq" id="WP_135348626.1">
    <property type="nucleotide sequence ID" value="NZ_SRJD01000010.1"/>
</dbReference>
<keyword evidence="1" id="KW-0472">Membrane</keyword>
<feature type="transmembrane region" description="Helical" evidence="1">
    <location>
        <begin position="76"/>
        <end position="102"/>
    </location>
</feature>
<reference evidence="2 3" key="1">
    <citation type="journal article" date="2015" name="Int. J. Syst. Evol. Microbiol.">
        <title>Sporolactobacillus shoreae sp. nov. and Sporolactobacillus spathodeae sp. nov., two spore-forming lactic acid bacteria isolated from tree barks in Thailand.</title>
        <authorList>
            <person name="Thamacharoensuk T."/>
            <person name="Kitahara M."/>
            <person name="Ohkuma M."/>
            <person name="Thongchul N."/>
            <person name="Tanasupawat S."/>
        </authorList>
    </citation>
    <scope>NUCLEOTIDE SEQUENCE [LARGE SCALE GENOMIC DNA]</scope>
    <source>
        <strain evidence="2 3">BK92</strain>
    </source>
</reference>
<name>A0A4Z0GPS8_9BACL</name>
<evidence type="ECO:0000313" key="2">
    <source>
        <dbReference type="EMBL" id="TGA97962.1"/>
    </source>
</evidence>
<keyword evidence="1" id="KW-0812">Transmembrane</keyword>
<sequence length="138" mass="15261">MHRRQKTRKSVIVVTLFSLFLFVLTLVLSSISPLSALSTHANTFNSAGMWWSIGIALLFYLIPLALYIVGLNFVKIIMAIFCGIGLFTNLCLAVISGVIAAFSDHFNGYGIAIIIISLIAVMINIVWFICAFKLKNMQ</sequence>
<organism evidence="2 3">
    <name type="scientific">Sporolactobacillus shoreae</name>
    <dbReference type="NCBI Taxonomy" id="1465501"/>
    <lineage>
        <taxon>Bacteria</taxon>
        <taxon>Bacillati</taxon>
        <taxon>Bacillota</taxon>
        <taxon>Bacilli</taxon>
        <taxon>Bacillales</taxon>
        <taxon>Sporolactobacillaceae</taxon>
        <taxon>Sporolactobacillus</taxon>
    </lineage>
</organism>
<evidence type="ECO:0000256" key="1">
    <source>
        <dbReference type="SAM" id="Phobius"/>
    </source>
</evidence>
<keyword evidence="3" id="KW-1185">Reference proteome</keyword>
<dbReference type="InterPro" id="IPR020204">
    <property type="entry name" value="Uncharacterised_YxaJ"/>
</dbReference>
<feature type="transmembrane region" description="Helical" evidence="1">
    <location>
        <begin position="46"/>
        <end position="69"/>
    </location>
</feature>
<protein>
    <submittedName>
        <fullName evidence="2">Uncharacterized protein</fullName>
    </submittedName>
</protein>
<dbReference type="Pfam" id="PF17369">
    <property type="entry name" value="DUF5391"/>
    <property type="match status" value="1"/>
</dbReference>
<dbReference type="Proteomes" id="UP000298347">
    <property type="component" value="Unassembled WGS sequence"/>
</dbReference>
<dbReference type="OrthoDB" id="2939127at2"/>
<feature type="transmembrane region" description="Helical" evidence="1">
    <location>
        <begin position="108"/>
        <end position="132"/>
    </location>
</feature>
<dbReference type="AlphaFoldDB" id="A0A4Z0GPS8"/>
<proteinExistence type="predicted"/>
<comment type="caution">
    <text evidence="2">The sequence shown here is derived from an EMBL/GenBank/DDBJ whole genome shotgun (WGS) entry which is preliminary data.</text>
</comment>
<dbReference type="EMBL" id="SRJD01000010">
    <property type="protein sequence ID" value="TGA97962.1"/>
    <property type="molecule type" value="Genomic_DNA"/>
</dbReference>
<keyword evidence="1" id="KW-1133">Transmembrane helix</keyword>